<dbReference type="Proteomes" id="UP000604046">
    <property type="component" value="Unassembled WGS sequence"/>
</dbReference>
<comment type="caution">
    <text evidence="7">The sequence shown here is derived from an EMBL/GenBank/DDBJ whole genome shotgun (WGS) entry which is preliminary data.</text>
</comment>
<dbReference type="InterPro" id="IPR036961">
    <property type="entry name" value="Kinesin_motor_dom_sf"/>
</dbReference>
<dbReference type="EMBL" id="CAJNDS010000104">
    <property type="protein sequence ID" value="CAE6957944.1"/>
    <property type="molecule type" value="Genomic_DNA"/>
</dbReference>
<keyword evidence="5" id="KW-0009">Actin-binding</keyword>
<dbReference type="GO" id="GO:0000146">
    <property type="term" value="F:microfilament motor activity"/>
    <property type="evidence" value="ECO:0007669"/>
    <property type="project" value="InterPro"/>
</dbReference>
<dbReference type="SUPFAM" id="SSF52540">
    <property type="entry name" value="P-loop containing nucleoside triphosphate hydrolases"/>
    <property type="match status" value="1"/>
</dbReference>
<evidence type="ECO:0000256" key="1">
    <source>
        <dbReference type="ARBA" id="ARBA00004496"/>
    </source>
</evidence>
<dbReference type="Pfam" id="PF00063">
    <property type="entry name" value="Myosin_head"/>
    <property type="match status" value="1"/>
</dbReference>
<dbReference type="GO" id="GO:0051015">
    <property type="term" value="F:actin filament binding"/>
    <property type="evidence" value="ECO:0007669"/>
    <property type="project" value="TreeGrafter"/>
</dbReference>
<protein>
    <submittedName>
        <fullName evidence="7">Myo9a protein</fullName>
    </submittedName>
</protein>
<dbReference type="GO" id="GO:0005884">
    <property type="term" value="C:actin filament"/>
    <property type="evidence" value="ECO:0007669"/>
    <property type="project" value="TreeGrafter"/>
</dbReference>
<keyword evidence="8" id="KW-1185">Reference proteome</keyword>
<comment type="similarity">
    <text evidence="5">Belongs to the TRAFAC class myosin-kinesin ATPase superfamily. Myosin family.</text>
</comment>
<organism evidence="7 8">
    <name type="scientific">Symbiodinium natans</name>
    <dbReference type="NCBI Taxonomy" id="878477"/>
    <lineage>
        <taxon>Eukaryota</taxon>
        <taxon>Sar</taxon>
        <taxon>Alveolata</taxon>
        <taxon>Dinophyceae</taxon>
        <taxon>Suessiales</taxon>
        <taxon>Symbiodiniaceae</taxon>
        <taxon>Symbiodinium</taxon>
    </lineage>
</organism>
<dbReference type="GO" id="GO:0005096">
    <property type="term" value="F:GTPase activator activity"/>
    <property type="evidence" value="ECO:0007669"/>
    <property type="project" value="InterPro"/>
</dbReference>
<keyword evidence="3 5" id="KW-0518">Myosin</keyword>
<dbReference type="GO" id="GO:0035556">
    <property type="term" value="P:intracellular signal transduction"/>
    <property type="evidence" value="ECO:0007669"/>
    <property type="project" value="InterPro"/>
</dbReference>
<evidence type="ECO:0000313" key="7">
    <source>
        <dbReference type="EMBL" id="CAE6957944.1"/>
    </source>
</evidence>
<feature type="domain" description="Myosin motor" evidence="6">
    <location>
        <begin position="1"/>
        <end position="162"/>
    </location>
</feature>
<sequence length="162" mass="17382">MSKPLRNRPAYPRSRAALWRQGRARSSSVSLQSGRLDANASLGLQDGEKAGIHQIMMSANPVTEALGNARTLRNDNSSRFGRFVKLFLNAPAPVVPVWLSGSGLKANKSVGGENGEQGVLGSSEAPILRMHLSRSDTETAGEIESSEMSIYSLEKSTCPHFG</sequence>
<dbReference type="PANTHER" id="PTHR46184:SF5">
    <property type="entry name" value="UNCONVENTIONAL MYOSIN-IXA-LIKE"/>
    <property type="match status" value="1"/>
</dbReference>
<dbReference type="InterPro" id="IPR001609">
    <property type="entry name" value="Myosin_head_motor_dom-like"/>
</dbReference>
<reference evidence="7" key="1">
    <citation type="submission" date="2021-02" db="EMBL/GenBank/DDBJ databases">
        <authorList>
            <person name="Dougan E. K."/>
            <person name="Rhodes N."/>
            <person name="Thang M."/>
            <person name="Chan C."/>
        </authorList>
    </citation>
    <scope>NUCLEOTIDE SEQUENCE</scope>
</reference>
<evidence type="ECO:0000256" key="5">
    <source>
        <dbReference type="PROSITE-ProRule" id="PRU00782"/>
    </source>
</evidence>
<dbReference type="AlphaFoldDB" id="A0A812HQM0"/>
<keyword evidence="2" id="KW-0963">Cytoplasm</keyword>
<dbReference type="GO" id="GO:0005737">
    <property type="term" value="C:cytoplasm"/>
    <property type="evidence" value="ECO:0007669"/>
    <property type="project" value="UniProtKB-SubCell"/>
</dbReference>
<accession>A0A812HQM0</accession>
<comment type="subcellular location">
    <subcellularLocation>
        <location evidence="1">Cytoplasm</location>
    </subcellularLocation>
</comment>
<evidence type="ECO:0000259" key="6">
    <source>
        <dbReference type="PROSITE" id="PS51456"/>
    </source>
</evidence>
<evidence type="ECO:0000313" key="8">
    <source>
        <dbReference type="Proteomes" id="UP000604046"/>
    </source>
</evidence>
<dbReference type="InterPro" id="IPR046987">
    <property type="entry name" value="Myo9"/>
</dbReference>
<dbReference type="OrthoDB" id="446535at2759"/>
<name>A0A812HQM0_9DINO</name>
<dbReference type="GO" id="GO:0016459">
    <property type="term" value="C:myosin complex"/>
    <property type="evidence" value="ECO:0007669"/>
    <property type="project" value="UniProtKB-KW"/>
</dbReference>
<dbReference type="GO" id="GO:0005524">
    <property type="term" value="F:ATP binding"/>
    <property type="evidence" value="ECO:0007669"/>
    <property type="project" value="InterPro"/>
</dbReference>
<evidence type="ECO:0000256" key="3">
    <source>
        <dbReference type="ARBA" id="ARBA00023123"/>
    </source>
</evidence>
<dbReference type="InterPro" id="IPR027417">
    <property type="entry name" value="P-loop_NTPase"/>
</dbReference>
<dbReference type="PROSITE" id="PS51456">
    <property type="entry name" value="MYOSIN_MOTOR"/>
    <property type="match status" value="1"/>
</dbReference>
<gene>
    <name evidence="7" type="primary">Myo9a</name>
    <name evidence="7" type="ORF">SNAT2548_LOCUS1826</name>
</gene>
<dbReference type="Gene3D" id="3.40.850.10">
    <property type="entry name" value="Kinesin motor domain"/>
    <property type="match status" value="1"/>
</dbReference>
<evidence type="ECO:0000256" key="2">
    <source>
        <dbReference type="ARBA" id="ARBA00022490"/>
    </source>
</evidence>
<keyword evidence="4" id="KW-0505">Motor protein</keyword>
<proteinExistence type="inferred from homology"/>
<evidence type="ECO:0000256" key="4">
    <source>
        <dbReference type="ARBA" id="ARBA00023175"/>
    </source>
</evidence>
<dbReference type="PANTHER" id="PTHR46184">
    <property type="entry name" value="UNCONVENTIONAL MYOSIN-IXB-LIKE PROTEIN"/>
    <property type="match status" value="1"/>
</dbReference>
<comment type="caution">
    <text evidence="5">Lacks conserved residue(s) required for the propagation of feature annotation.</text>
</comment>